<accession>A0A922E882</accession>
<protein>
    <submittedName>
        <fullName evidence="1">Uncharacterized protein</fullName>
    </submittedName>
</protein>
<evidence type="ECO:0000313" key="1">
    <source>
        <dbReference type="EMBL" id="KAG6698384.1"/>
    </source>
</evidence>
<name>A0A922E882_CARIL</name>
<dbReference type="Proteomes" id="UP000811246">
    <property type="component" value="Chromosome 8"/>
</dbReference>
<dbReference type="EMBL" id="CM031832">
    <property type="protein sequence ID" value="KAG6698384.1"/>
    <property type="molecule type" value="Genomic_DNA"/>
</dbReference>
<dbReference type="AlphaFoldDB" id="A0A922E882"/>
<reference evidence="1" key="1">
    <citation type="submission" date="2021-01" db="EMBL/GenBank/DDBJ databases">
        <authorList>
            <person name="Lovell J.T."/>
            <person name="Bentley N."/>
            <person name="Bhattarai G."/>
            <person name="Jenkins J.W."/>
            <person name="Sreedasyam A."/>
            <person name="Alarcon Y."/>
            <person name="Bock C."/>
            <person name="Boston L."/>
            <person name="Carlson J."/>
            <person name="Cervantes K."/>
            <person name="Clermont K."/>
            <person name="Krom N."/>
            <person name="Kubenka K."/>
            <person name="Mamidi S."/>
            <person name="Mattison C."/>
            <person name="Monteros M."/>
            <person name="Pisani C."/>
            <person name="Plott C."/>
            <person name="Rajasekar S."/>
            <person name="Rhein H.S."/>
            <person name="Rohla C."/>
            <person name="Song M."/>
            <person name="Hilaire R.S."/>
            <person name="Shu S."/>
            <person name="Wells L."/>
            <person name="Wang X."/>
            <person name="Webber J."/>
            <person name="Heerema R.J."/>
            <person name="Klein P."/>
            <person name="Conner P."/>
            <person name="Grauke L."/>
            <person name="Grimwood J."/>
            <person name="Schmutz J."/>
            <person name="Randall J.J."/>
        </authorList>
    </citation>
    <scope>NUCLEOTIDE SEQUENCE</scope>
    <source>
        <tissue evidence="1">Leaf</tissue>
    </source>
</reference>
<sequence length="104" mass="10905">MRCSSFVVAGLSPYLFNVAWPQSSAPIPETCLAAEVQGQGLSLPCVLGACWPIRVSDNPSFNPMTSVCFPAASSPGLIGPAWSGRSLVLWPWVCSGPVGRARLA</sequence>
<comment type="caution">
    <text evidence="1">The sequence shown here is derived from an EMBL/GenBank/DDBJ whole genome shotgun (WGS) entry which is preliminary data.</text>
</comment>
<organism evidence="1 2">
    <name type="scientific">Carya illinoinensis</name>
    <name type="common">Pecan</name>
    <dbReference type="NCBI Taxonomy" id="32201"/>
    <lineage>
        <taxon>Eukaryota</taxon>
        <taxon>Viridiplantae</taxon>
        <taxon>Streptophyta</taxon>
        <taxon>Embryophyta</taxon>
        <taxon>Tracheophyta</taxon>
        <taxon>Spermatophyta</taxon>
        <taxon>Magnoliopsida</taxon>
        <taxon>eudicotyledons</taxon>
        <taxon>Gunneridae</taxon>
        <taxon>Pentapetalae</taxon>
        <taxon>rosids</taxon>
        <taxon>fabids</taxon>
        <taxon>Fagales</taxon>
        <taxon>Juglandaceae</taxon>
        <taxon>Carya</taxon>
    </lineage>
</organism>
<evidence type="ECO:0000313" key="2">
    <source>
        <dbReference type="Proteomes" id="UP000811246"/>
    </source>
</evidence>
<proteinExistence type="predicted"/>
<gene>
    <name evidence="1" type="ORF">I3842_08G016800</name>
</gene>